<gene>
    <name evidence="2" type="ORF">P9271_23230</name>
</gene>
<dbReference type="Pfam" id="PF12867">
    <property type="entry name" value="DinB_2"/>
    <property type="match status" value="1"/>
</dbReference>
<feature type="domain" description="DinB-like" evidence="1">
    <location>
        <begin position="30"/>
        <end position="165"/>
    </location>
</feature>
<sequence length="173" mass="20351">MLKRPKKDEYDPYFERYIELIPNKCLFDVLKKQQEVTINLLRGLSSEQEEYRYEAKKWSLKEVVGHMADVERVLNYHLLTVARGDTVSFTPFDKDLYMANADFSQRDFQDILSDFSIVRQCTSSLITNLPNDAWIRTGTVLNHPTTARALAYIIAGHELHHQRIIKERYLLKQ</sequence>
<dbReference type="SUPFAM" id="SSF109854">
    <property type="entry name" value="DinB/YfiT-like putative metalloenzymes"/>
    <property type="match status" value="1"/>
</dbReference>
<dbReference type="EMBL" id="JARTFS010000028">
    <property type="protein sequence ID" value="MED4404197.1"/>
    <property type="molecule type" value="Genomic_DNA"/>
</dbReference>
<dbReference type="InterPro" id="IPR024775">
    <property type="entry name" value="DinB-like"/>
</dbReference>
<organism evidence="2 3">
    <name type="scientific">Metabacillus fastidiosus</name>
    <dbReference type="NCBI Taxonomy" id="1458"/>
    <lineage>
        <taxon>Bacteria</taxon>
        <taxon>Bacillati</taxon>
        <taxon>Bacillota</taxon>
        <taxon>Bacilli</taxon>
        <taxon>Bacillales</taxon>
        <taxon>Bacillaceae</taxon>
        <taxon>Metabacillus</taxon>
    </lineage>
</organism>
<dbReference type="Proteomes" id="UP001342826">
    <property type="component" value="Unassembled WGS sequence"/>
</dbReference>
<accession>A0ABU6P4B9</accession>
<keyword evidence="3" id="KW-1185">Reference proteome</keyword>
<dbReference type="InterPro" id="IPR034660">
    <property type="entry name" value="DinB/YfiT-like"/>
</dbReference>
<dbReference type="Gene3D" id="1.20.120.450">
    <property type="entry name" value="dinb family like domain"/>
    <property type="match status" value="1"/>
</dbReference>
<dbReference type="RefSeq" id="WP_328003174.1">
    <property type="nucleotide sequence ID" value="NZ_JARTFS010000028.1"/>
</dbReference>
<evidence type="ECO:0000259" key="1">
    <source>
        <dbReference type="Pfam" id="PF12867"/>
    </source>
</evidence>
<name>A0ABU6P4B9_9BACI</name>
<evidence type="ECO:0000313" key="3">
    <source>
        <dbReference type="Proteomes" id="UP001342826"/>
    </source>
</evidence>
<protein>
    <submittedName>
        <fullName evidence="2">DinB family protein</fullName>
    </submittedName>
</protein>
<proteinExistence type="predicted"/>
<comment type="caution">
    <text evidence="2">The sequence shown here is derived from an EMBL/GenBank/DDBJ whole genome shotgun (WGS) entry which is preliminary data.</text>
</comment>
<evidence type="ECO:0000313" key="2">
    <source>
        <dbReference type="EMBL" id="MED4404197.1"/>
    </source>
</evidence>
<reference evidence="2 3" key="1">
    <citation type="submission" date="2023-03" db="EMBL/GenBank/DDBJ databases">
        <title>Bacillus Genome Sequencing.</title>
        <authorList>
            <person name="Dunlap C."/>
        </authorList>
    </citation>
    <scope>NUCLEOTIDE SEQUENCE [LARGE SCALE GENOMIC DNA]</scope>
    <source>
        <strain evidence="2 3">NRS-1717</strain>
    </source>
</reference>